<dbReference type="STRING" id="460384.SAMN05216313_102148"/>
<evidence type="ECO:0000313" key="3">
    <source>
        <dbReference type="EMBL" id="SET10951.1"/>
    </source>
</evidence>
<accession>A0A1I0BWB1</accession>
<dbReference type="Proteomes" id="UP000198508">
    <property type="component" value="Unassembled WGS sequence"/>
</dbReference>
<dbReference type="GeneID" id="93277109"/>
<evidence type="ECO:0000256" key="2">
    <source>
        <dbReference type="SAM" id="MobiDB-lite"/>
    </source>
</evidence>
<proteinExistence type="predicted"/>
<keyword evidence="1" id="KW-0175">Coiled coil</keyword>
<gene>
    <name evidence="3" type="ORF">SAMN05216313_102148</name>
</gene>
<dbReference type="EMBL" id="FOIM01000002">
    <property type="protein sequence ID" value="SET10951.1"/>
    <property type="molecule type" value="Genomic_DNA"/>
</dbReference>
<dbReference type="AlphaFoldDB" id="A0A1I0BWB1"/>
<protein>
    <submittedName>
        <fullName evidence="3">Uncharacterized protein</fullName>
    </submittedName>
</protein>
<feature type="region of interest" description="Disordered" evidence="2">
    <location>
        <begin position="184"/>
        <end position="210"/>
    </location>
</feature>
<name>A0A1I0BWB1_9FIRM</name>
<sequence length="210" mass="23886">MMSRIEQLISEIEEYIDTCKYQALSNTKIIVNKEELEELLVELRLRIPDEIKKYQKIISQQDTILGEAQAQADAMMEEAKKQADSLVARADEQTSEMVNEHEIMQRAYAHANEVVEQANMQAQAIVDQALNDANTIRQGSIQYTDDMLRSLQTIINHTMEGAKGRFDGFMSSMQSSYDIVSTNRNELSGGLVQQEEPEEQELPVEDGPQR</sequence>
<evidence type="ECO:0000256" key="1">
    <source>
        <dbReference type="SAM" id="Coils"/>
    </source>
</evidence>
<feature type="compositionally biased region" description="Acidic residues" evidence="2">
    <location>
        <begin position="195"/>
        <end position="204"/>
    </location>
</feature>
<dbReference type="RefSeq" id="WP_092360767.1">
    <property type="nucleotide sequence ID" value="NZ_CAJJSN010000047.1"/>
</dbReference>
<reference evidence="4" key="1">
    <citation type="submission" date="2016-10" db="EMBL/GenBank/DDBJ databases">
        <authorList>
            <person name="Varghese N."/>
            <person name="Submissions S."/>
        </authorList>
    </citation>
    <scope>NUCLEOTIDE SEQUENCE [LARGE SCALE GENOMIC DNA]</scope>
    <source>
        <strain evidence="4">NLAE-zl-G277</strain>
    </source>
</reference>
<evidence type="ECO:0000313" key="4">
    <source>
        <dbReference type="Proteomes" id="UP000198508"/>
    </source>
</evidence>
<organism evidence="3 4">
    <name type="scientific">Enterocloster lavalensis</name>
    <dbReference type="NCBI Taxonomy" id="460384"/>
    <lineage>
        <taxon>Bacteria</taxon>
        <taxon>Bacillati</taxon>
        <taxon>Bacillota</taxon>
        <taxon>Clostridia</taxon>
        <taxon>Lachnospirales</taxon>
        <taxon>Lachnospiraceae</taxon>
        <taxon>Enterocloster</taxon>
    </lineage>
</organism>
<keyword evidence="4" id="KW-1185">Reference proteome</keyword>
<feature type="coiled-coil region" evidence="1">
    <location>
        <begin position="26"/>
        <end position="96"/>
    </location>
</feature>